<keyword evidence="3" id="KW-1185">Reference proteome</keyword>
<dbReference type="AlphaFoldDB" id="A0A1Q8QZ95"/>
<evidence type="ECO:0000313" key="2">
    <source>
        <dbReference type="EMBL" id="OLN32664.1"/>
    </source>
</evidence>
<evidence type="ECO:0000313" key="3">
    <source>
        <dbReference type="Proteomes" id="UP000186102"/>
    </source>
</evidence>
<dbReference type="EMBL" id="MLBF01000007">
    <property type="protein sequence ID" value="OLN32664.1"/>
    <property type="molecule type" value="Genomic_DNA"/>
</dbReference>
<gene>
    <name evidence="2" type="ORF">DSOL_1415</name>
</gene>
<protein>
    <submittedName>
        <fullName evidence="2">Mobile element protein</fullName>
    </submittedName>
</protein>
<name>A0A1Q8QZ95_9FIRM</name>
<organism evidence="2 3">
    <name type="scientific">Desulfosporosinus metallidurans</name>
    <dbReference type="NCBI Taxonomy" id="1888891"/>
    <lineage>
        <taxon>Bacteria</taxon>
        <taxon>Bacillati</taxon>
        <taxon>Bacillota</taxon>
        <taxon>Clostridia</taxon>
        <taxon>Eubacteriales</taxon>
        <taxon>Desulfitobacteriaceae</taxon>
        <taxon>Desulfosporosinus</taxon>
    </lineage>
</organism>
<comment type="caution">
    <text evidence="2">The sequence shown here is derived from an EMBL/GenBank/DDBJ whole genome shotgun (WGS) entry which is preliminary data.</text>
</comment>
<proteinExistence type="predicted"/>
<evidence type="ECO:0000256" key="1">
    <source>
        <dbReference type="SAM" id="MobiDB-lite"/>
    </source>
</evidence>
<feature type="region of interest" description="Disordered" evidence="1">
    <location>
        <begin position="121"/>
        <end position="141"/>
    </location>
</feature>
<reference evidence="2 3" key="1">
    <citation type="submission" date="2016-09" db="EMBL/GenBank/DDBJ databases">
        <title>Complete genome of Desulfosporosinus sp. OL.</title>
        <authorList>
            <person name="Mardanov A."/>
            <person name="Beletsky A."/>
            <person name="Panova A."/>
            <person name="Karnachuk O."/>
            <person name="Ravin N."/>
        </authorList>
    </citation>
    <scope>NUCLEOTIDE SEQUENCE [LARGE SCALE GENOMIC DNA]</scope>
    <source>
        <strain evidence="2 3">OL</strain>
    </source>
</reference>
<sequence length="149" mass="17062">MPKILKRLKEEFTVKQCVFVGDRGMVTDKNLIVLAQAGYPYIVGYHKRGRIVSDTLLQTYTDVQAYAKLKDNLSYLEVPTVQEDDNKEAHTRYILCYNPVKVVHDKAFRMAAMDEAENALSELQQRSTKPKRGRKPDPKSTMVKVLLIS</sequence>
<dbReference type="OrthoDB" id="9767746at2"/>
<dbReference type="Proteomes" id="UP000186102">
    <property type="component" value="Unassembled WGS sequence"/>
</dbReference>
<accession>A0A1Q8QZ95</accession>
<dbReference type="STRING" id="1888891.DSOL_1415"/>